<dbReference type="OMA" id="PCLIGVN"/>
<dbReference type="STRING" id="759272.G0SBI8"/>
<dbReference type="eggNOG" id="ENOG502SSW3">
    <property type="taxonomic scope" value="Eukaryota"/>
</dbReference>
<sequence length="246" mass="26338">MAVPLKTTPQIRALAPEPPATVCVQNLHLTLTHAGHDAWGRAGKSQPCTISVEVGFAERFSTAAASDRLGEDTVHYGTLSKVVLGSVARFEEGSRQHALGQGERGLMHVLEHVWRDLTGLKLDGTEVKVAGETPLIDIAKVQFLSLTVGLPKASLLGDGVALRASAVVDPSLRRVSARALALEITRLKVPTLIGVNANERLAKQFVVVTVTIEKFDQSEDIYPGVEAAVVKVSFGSYLDGERLWGC</sequence>
<name>G0SBI8_CHATD</name>
<accession>G0SBI8</accession>
<dbReference type="KEGG" id="cthr:CTHT_0053730"/>
<dbReference type="EMBL" id="GL988045">
    <property type="protein sequence ID" value="EGS18764.1"/>
    <property type="molecule type" value="Genomic_DNA"/>
</dbReference>
<evidence type="ECO:0000313" key="2">
    <source>
        <dbReference type="EMBL" id="EGS18764.1"/>
    </source>
</evidence>
<gene>
    <name evidence="2" type="ORF">CTHT_0053730</name>
</gene>
<dbReference type="GeneID" id="18259411"/>
<keyword evidence="1" id="KW-0289">Folate biosynthesis</keyword>
<reference evidence="2 3" key="1">
    <citation type="journal article" date="2011" name="Cell">
        <title>Insight into structure and assembly of the nuclear pore complex by utilizing the genome of a eukaryotic thermophile.</title>
        <authorList>
            <person name="Amlacher S."/>
            <person name="Sarges P."/>
            <person name="Flemming D."/>
            <person name="van Noort V."/>
            <person name="Kunze R."/>
            <person name="Devos D.P."/>
            <person name="Arumugam M."/>
            <person name="Bork P."/>
            <person name="Hurt E."/>
        </authorList>
    </citation>
    <scope>NUCLEOTIDE SEQUENCE [LARGE SCALE GENOMIC DNA]</scope>
    <source>
        <strain evidence="3">DSM 1495 / CBS 144.50 / IMI 039719</strain>
    </source>
</reference>
<dbReference type="GO" id="GO:0046656">
    <property type="term" value="P:folic acid biosynthetic process"/>
    <property type="evidence" value="ECO:0007669"/>
    <property type="project" value="UniProtKB-KW"/>
</dbReference>
<dbReference type="InterPro" id="IPR043133">
    <property type="entry name" value="GTP-CH-I_C/QueF"/>
</dbReference>
<evidence type="ECO:0000313" key="3">
    <source>
        <dbReference type="Proteomes" id="UP000008066"/>
    </source>
</evidence>
<dbReference type="RefSeq" id="XP_006695709.1">
    <property type="nucleotide sequence ID" value="XM_006695646.1"/>
</dbReference>
<dbReference type="AlphaFoldDB" id="G0SBI8"/>
<dbReference type="HOGENOM" id="CLU_062068_0_0_1"/>
<organism evidence="3">
    <name type="scientific">Chaetomium thermophilum (strain DSM 1495 / CBS 144.50 / IMI 039719)</name>
    <name type="common">Thermochaetoides thermophila</name>
    <dbReference type="NCBI Taxonomy" id="759272"/>
    <lineage>
        <taxon>Eukaryota</taxon>
        <taxon>Fungi</taxon>
        <taxon>Dikarya</taxon>
        <taxon>Ascomycota</taxon>
        <taxon>Pezizomycotina</taxon>
        <taxon>Sordariomycetes</taxon>
        <taxon>Sordariomycetidae</taxon>
        <taxon>Sordariales</taxon>
        <taxon>Chaetomiaceae</taxon>
        <taxon>Thermochaetoides</taxon>
    </lineage>
</organism>
<dbReference type="Proteomes" id="UP000008066">
    <property type="component" value="Unassembled WGS sequence"/>
</dbReference>
<protein>
    <submittedName>
        <fullName evidence="2">Dihydroneopterin aldolase-like protein</fullName>
    </submittedName>
</protein>
<dbReference type="OrthoDB" id="5425486at2759"/>
<keyword evidence="3" id="KW-1185">Reference proteome</keyword>
<dbReference type="Gene3D" id="3.30.1130.10">
    <property type="match status" value="2"/>
</dbReference>
<evidence type="ECO:0000256" key="1">
    <source>
        <dbReference type="ARBA" id="ARBA00022909"/>
    </source>
</evidence>
<proteinExistence type="predicted"/>